<feature type="non-terminal residue" evidence="4">
    <location>
        <position position="141"/>
    </location>
</feature>
<evidence type="ECO:0000259" key="3">
    <source>
        <dbReference type="Pfam" id="PF18938"/>
    </source>
</evidence>
<dbReference type="AlphaFoldDB" id="A0AAW6Q4E1"/>
<proteinExistence type="predicted"/>
<feature type="compositionally biased region" description="Basic and acidic residues" evidence="2">
    <location>
        <begin position="106"/>
        <end position="141"/>
    </location>
</feature>
<accession>A0AAW6Q4E1</accession>
<name>A0AAW6Q4E1_9LACO</name>
<feature type="compositionally biased region" description="Basic and acidic residues" evidence="2">
    <location>
        <begin position="88"/>
        <end position="98"/>
    </location>
</feature>
<evidence type="ECO:0000313" key="5">
    <source>
        <dbReference type="Proteomes" id="UP001213566"/>
    </source>
</evidence>
<dbReference type="Gene3D" id="3.10.20.890">
    <property type="match status" value="1"/>
</dbReference>
<dbReference type="Proteomes" id="UP001213566">
    <property type="component" value="Unassembled WGS sequence"/>
</dbReference>
<evidence type="ECO:0000256" key="1">
    <source>
        <dbReference type="ARBA" id="ARBA00022729"/>
    </source>
</evidence>
<dbReference type="Pfam" id="PF18938">
    <property type="entry name" value="aRib"/>
    <property type="match status" value="1"/>
</dbReference>
<evidence type="ECO:0000256" key="2">
    <source>
        <dbReference type="SAM" id="MobiDB-lite"/>
    </source>
</evidence>
<feature type="compositionally biased region" description="Polar residues" evidence="2">
    <location>
        <begin position="1"/>
        <end position="21"/>
    </location>
</feature>
<gene>
    <name evidence="4" type="ORF">PV940_10400</name>
</gene>
<feature type="domain" description="Atypical Rib" evidence="3">
    <location>
        <begin position="37"/>
        <end position="93"/>
    </location>
</feature>
<feature type="region of interest" description="Disordered" evidence="2">
    <location>
        <begin position="1"/>
        <end position="141"/>
    </location>
</feature>
<dbReference type="InterPro" id="IPR044024">
    <property type="entry name" value="aRib"/>
</dbReference>
<comment type="caution">
    <text evidence="4">The sequence shown here is derived from an EMBL/GenBank/DDBJ whole genome shotgun (WGS) entry which is preliminary data.</text>
</comment>
<organism evidence="4 5">
    <name type="scientific">Ligilactobacillus salivarius</name>
    <dbReference type="NCBI Taxonomy" id="1624"/>
    <lineage>
        <taxon>Bacteria</taxon>
        <taxon>Bacillati</taxon>
        <taxon>Bacillota</taxon>
        <taxon>Bacilli</taxon>
        <taxon>Lactobacillales</taxon>
        <taxon>Lactobacillaceae</taxon>
        <taxon>Ligilactobacillus</taxon>
    </lineage>
</organism>
<sequence length="141" mass="15610">MGDNGDTTITYTDKSVDTSTGDKLVEEKTSSEKLDPTVKAKTKVDDKMKLTDDEKKEVEDNIRHNNPGLPEGTKIEVGDNGDTTITYPDRKSDAKGKSVELGGRSSIEKKDPKAKAKDNDDDKNNMDTKEIEVARDTVRYN</sequence>
<reference evidence="4" key="1">
    <citation type="submission" date="2023-02" db="EMBL/GenBank/DDBJ databases">
        <title>Draft Whole-Genome Sequences of competitive exclusion Lactobacillus salivarius strains for Poultry.</title>
        <authorList>
            <person name="Ma L.M."/>
            <person name="Lopez-Guerra N."/>
            <person name="Zhang G."/>
        </authorList>
    </citation>
    <scope>NUCLEOTIDE SEQUENCE</scope>
    <source>
        <strain evidence="4">Salm-9</strain>
    </source>
</reference>
<keyword evidence="1" id="KW-0732">Signal</keyword>
<evidence type="ECO:0000313" key="4">
    <source>
        <dbReference type="EMBL" id="MDF4187408.1"/>
    </source>
</evidence>
<dbReference type="EMBL" id="JARKHV010000121">
    <property type="protein sequence ID" value="MDF4187408.1"/>
    <property type="molecule type" value="Genomic_DNA"/>
</dbReference>
<feature type="compositionally biased region" description="Basic and acidic residues" evidence="2">
    <location>
        <begin position="23"/>
        <end position="63"/>
    </location>
</feature>
<protein>
    <recommendedName>
        <fullName evidence="3">Atypical Rib domain-containing protein</fullName>
    </recommendedName>
</protein>